<dbReference type="Pfam" id="PF09587">
    <property type="entry name" value="PGA_cap"/>
    <property type="match status" value="1"/>
</dbReference>
<evidence type="ECO:0000313" key="3">
    <source>
        <dbReference type="EMBL" id="CCJ33022.1"/>
    </source>
</evidence>
<evidence type="ECO:0000256" key="1">
    <source>
        <dbReference type="ARBA" id="ARBA00005662"/>
    </source>
</evidence>
<comment type="similarity">
    <text evidence="1">Belongs to the CapA family.</text>
</comment>
<dbReference type="AlphaFoldDB" id="I7LIJ6"/>
<accession>I7LIJ6</accession>
<dbReference type="SMART" id="SM00854">
    <property type="entry name" value="PGA_cap"/>
    <property type="match status" value="1"/>
</dbReference>
<evidence type="ECO:0000259" key="2">
    <source>
        <dbReference type="SMART" id="SM00854"/>
    </source>
</evidence>
<keyword evidence="4" id="KW-1185">Reference proteome</keyword>
<dbReference type="EMBL" id="CAKP01000046">
    <property type="protein sequence ID" value="CCJ33022.1"/>
    <property type="molecule type" value="Genomic_DNA"/>
</dbReference>
<sequence>MKRIIISLIIFLFLGFEDIKEININAIGDCTLGNYYGQDYKYSFDYIFDTKKDYSYFFKNVRGLFKKDDLTIANLEGPLTNSKDLKIKNASISYNFKGKKEYAKILKEGYVDVVNLSNNHIYDYGKKGYEDTLAALKSNGLDWYGNGRILIKNVKGIKIGILGYKLFGLEKLNVKSYKAYLLKEVQKVRKNCDYLIVTFHWGEENEYFPNKIQREIAHFLIDNGVDLILGHHPHVLQGIENYKGKYIAYSLGNFCYGGNRKPRDFDTVILNIKIKFSSQNKTLGTEINIIPCSISSTKNINDYCPKILKGQEKNRVLNKIKSLSKDLGEY</sequence>
<name>I7LIJ6_9CLOT</name>
<dbReference type="STRING" id="857293.CAAU_0938"/>
<dbReference type="eggNOG" id="COG2843">
    <property type="taxonomic scope" value="Bacteria"/>
</dbReference>
<proteinExistence type="inferred from homology"/>
<dbReference type="PANTHER" id="PTHR33393:SF11">
    <property type="entry name" value="POLYGLUTAMINE SYNTHESIS ACCESSORY PROTEIN RV0574C-RELATED"/>
    <property type="match status" value="1"/>
</dbReference>
<dbReference type="CDD" id="cd07381">
    <property type="entry name" value="MPP_CapA"/>
    <property type="match status" value="1"/>
</dbReference>
<dbReference type="SUPFAM" id="SSF56300">
    <property type="entry name" value="Metallo-dependent phosphatases"/>
    <property type="match status" value="1"/>
</dbReference>
<comment type="caution">
    <text evidence="3">The sequence shown here is derived from an EMBL/GenBank/DDBJ whole genome shotgun (WGS) entry which is preliminary data.</text>
</comment>
<dbReference type="Proteomes" id="UP000007652">
    <property type="component" value="Unassembled WGS sequence"/>
</dbReference>
<dbReference type="InterPro" id="IPR052169">
    <property type="entry name" value="CW_Biosynth-Accessory"/>
</dbReference>
<dbReference type="Gene3D" id="3.60.21.10">
    <property type="match status" value="1"/>
</dbReference>
<dbReference type="OrthoDB" id="9810906at2"/>
<reference evidence="3 4" key="1">
    <citation type="journal article" date="2011" name="J. Bacteriol.">
        <title>Draft genome sequence of Caloramator australicus strain RC3T, a thermoanaerobe from the Great Artesian Basin of Australia.</title>
        <authorList>
            <person name="Ogg C.D."/>
            <person name="Patel B.K.C."/>
        </authorList>
    </citation>
    <scope>NUCLEOTIDE SEQUENCE [LARGE SCALE GENOMIC DNA]</scope>
    <source>
        <strain evidence="3 4">RC3</strain>
    </source>
</reference>
<organism evidence="3 4">
    <name type="scientific">Caloramator australicus RC3</name>
    <dbReference type="NCBI Taxonomy" id="857293"/>
    <lineage>
        <taxon>Bacteria</taxon>
        <taxon>Bacillati</taxon>
        <taxon>Bacillota</taxon>
        <taxon>Clostridia</taxon>
        <taxon>Eubacteriales</taxon>
        <taxon>Clostridiaceae</taxon>
        <taxon>Caloramator</taxon>
    </lineage>
</organism>
<dbReference type="RefSeq" id="WP_008908296.1">
    <property type="nucleotide sequence ID" value="NZ_CAKP01000046.1"/>
</dbReference>
<dbReference type="InterPro" id="IPR019079">
    <property type="entry name" value="Capsule_synth_CapA"/>
</dbReference>
<protein>
    <submittedName>
        <fullName evidence="3">Putative enzyme of poly-gamma-glutamate biosynthesis (Capsule formation)</fullName>
    </submittedName>
</protein>
<gene>
    <name evidence="3" type="ORF">CAAU_0938</name>
</gene>
<evidence type="ECO:0000313" key="4">
    <source>
        <dbReference type="Proteomes" id="UP000007652"/>
    </source>
</evidence>
<feature type="domain" description="Capsule synthesis protein CapA" evidence="2">
    <location>
        <begin position="23"/>
        <end position="258"/>
    </location>
</feature>
<dbReference type="PANTHER" id="PTHR33393">
    <property type="entry name" value="POLYGLUTAMINE SYNTHESIS ACCESSORY PROTEIN RV0574C-RELATED"/>
    <property type="match status" value="1"/>
</dbReference>
<dbReference type="InterPro" id="IPR029052">
    <property type="entry name" value="Metallo-depent_PP-like"/>
</dbReference>